<reference evidence="3" key="3">
    <citation type="submission" date="2022-12" db="EMBL/GenBank/DDBJ databases">
        <authorList>
            <person name="Kardos G."/>
            <person name="Sarkozi R."/>
            <person name="Laczko L."/>
            <person name="Marton S."/>
            <person name="Makrai L."/>
            <person name="Banyai K."/>
            <person name="Fodor L."/>
        </authorList>
    </citation>
    <scope>NUCLEOTIDE SEQUENCE</scope>
    <source>
        <strain evidence="3">84/14</strain>
    </source>
</reference>
<reference evidence="4 5" key="1">
    <citation type="submission" date="2018-12" db="EMBL/GenBank/DDBJ databases">
        <authorList>
            <consortium name="Pathogen Informatics"/>
        </authorList>
    </citation>
    <scope>NUCLEOTIDE SEQUENCE [LARGE SCALE GENOMIC DNA]</scope>
    <source>
        <strain evidence="4 5">NCTC10976</strain>
    </source>
</reference>
<dbReference type="OrthoDB" id="5771733at2"/>
<gene>
    <name evidence="1 4" type="primary">slyX</name>
    <name evidence="4" type="ORF">NCTC10976_01805</name>
    <name evidence="3" type="ORF">OYG11_08810</name>
</gene>
<dbReference type="NCBIfam" id="NF002556">
    <property type="entry name" value="PRK02119.1"/>
    <property type="match status" value="1"/>
</dbReference>
<dbReference type="SMR" id="A0A223MD16"/>
<dbReference type="GeneID" id="48599925"/>
<dbReference type="Proteomes" id="UP000275510">
    <property type="component" value="Chromosome"/>
</dbReference>
<accession>A0A223MD16</accession>
<reference evidence="3" key="2">
    <citation type="journal article" date="2021" name="Vet Sci">
        <title>O-Serogroups and Pathovirotypes of Escherichia coli Isolated from Post-Weaning Piglets Showing Diarrhoea and/or Oedema in South Korea.</title>
        <authorList>
            <person name="Byun J.W."/>
            <person name="Moon B.Y."/>
            <person name="Do K.H."/>
            <person name="Lee K."/>
            <person name="Lee H.Y."/>
            <person name="Kim W.I."/>
            <person name="So B."/>
            <person name="Lee W.K."/>
        </authorList>
    </citation>
    <scope>NUCLEOTIDE SEQUENCE</scope>
    <source>
        <strain evidence="3">84/14</strain>
    </source>
</reference>
<dbReference type="OMA" id="CQLAFQE"/>
<evidence type="ECO:0000256" key="2">
    <source>
        <dbReference type="SAM" id="Coils"/>
    </source>
</evidence>
<comment type="similarity">
    <text evidence="1">Belongs to the SlyX family.</text>
</comment>
<protein>
    <recommendedName>
        <fullName evidence="1">Protein SlyX homolog</fullName>
    </recommendedName>
</protein>
<sequence>MTTENDLLNRIAELETKVAFQEITLEELNQALIHHQLALDKLQTQMRHFAEKLKGAQVSNIASQAEETPPPHY</sequence>
<feature type="coiled-coil region" evidence="2">
    <location>
        <begin position="11"/>
        <end position="45"/>
    </location>
</feature>
<dbReference type="Pfam" id="PF04102">
    <property type="entry name" value="SlyX"/>
    <property type="match status" value="1"/>
</dbReference>
<evidence type="ECO:0000313" key="3">
    <source>
        <dbReference type="EMBL" id="MCY6524312.1"/>
    </source>
</evidence>
<dbReference type="PANTHER" id="PTHR36508">
    <property type="entry name" value="PROTEIN SLYX"/>
    <property type="match status" value="1"/>
</dbReference>
<evidence type="ECO:0000313" key="4">
    <source>
        <dbReference type="EMBL" id="VEJ17658.1"/>
    </source>
</evidence>
<keyword evidence="2" id="KW-0175">Coiled coil</keyword>
<evidence type="ECO:0000313" key="5">
    <source>
        <dbReference type="Proteomes" id="UP000275510"/>
    </source>
</evidence>
<dbReference type="InterPro" id="IPR007236">
    <property type="entry name" value="SlyX"/>
</dbReference>
<organism evidence="4 5">
    <name type="scientific">Actinobacillus pleuropneumoniae</name>
    <name type="common">Haemophilus pleuropneumoniae</name>
    <dbReference type="NCBI Taxonomy" id="715"/>
    <lineage>
        <taxon>Bacteria</taxon>
        <taxon>Pseudomonadati</taxon>
        <taxon>Pseudomonadota</taxon>
        <taxon>Gammaproteobacteria</taxon>
        <taxon>Pasteurellales</taxon>
        <taxon>Pasteurellaceae</taxon>
        <taxon>Actinobacillus</taxon>
    </lineage>
</organism>
<proteinExistence type="inferred from homology"/>
<dbReference type="EMBL" id="LR134515">
    <property type="protein sequence ID" value="VEJ17658.1"/>
    <property type="molecule type" value="Genomic_DNA"/>
</dbReference>
<dbReference type="RefSeq" id="WP_005599039.1">
    <property type="nucleotide sequence ID" value="NZ_CBDBSU010000008.1"/>
</dbReference>
<dbReference type="AlphaFoldDB" id="A0A223MD16"/>
<dbReference type="Gene3D" id="1.20.5.300">
    <property type="match status" value="1"/>
</dbReference>
<evidence type="ECO:0000256" key="1">
    <source>
        <dbReference type="HAMAP-Rule" id="MF_00715"/>
    </source>
</evidence>
<dbReference type="HAMAP" id="MF_00715">
    <property type="entry name" value="SlyX"/>
    <property type="match status" value="1"/>
</dbReference>
<dbReference type="EMBL" id="JAPQFC010000001">
    <property type="protein sequence ID" value="MCY6524312.1"/>
    <property type="molecule type" value="Genomic_DNA"/>
</dbReference>
<dbReference type="Proteomes" id="UP001077788">
    <property type="component" value="Unassembled WGS sequence"/>
</dbReference>
<dbReference type="PANTHER" id="PTHR36508:SF1">
    <property type="entry name" value="PROTEIN SLYX"/>
    <property type="match status" value="1"/>
</dbReference>
<name>A0A223MD16_ACTPL</name>